<proteinExistence type="predicted"/>
<protein>
    <submittedName>
        <fullName evidence="1">Uncharacterized protein</fullName>
    </submittedName>
</protein>
<reference evidence="1 2" key="1">
    <citation type="submission" date="2007-08" db="EMBL/GenBank/DDBJ databases">
        <authorList>
            <consortium name="The Vibrio harveyi Genome Sequencing Project"/>
            <person name="Bassler B."/>
            <person name="Clifton S.W."/>
            <person name="Fulton L."/>
            <person name="Delehaunty K."/>
            <person name="Fronick C."/>
            <person name="Harrison M."/>
            <person name="Markivic C."/>
            <person name="Fulton R."/>
            <person name="Tin-Wollam A.-M."/>
            <person name="Shah N."/>
            <person name="Pepin K."/>
            <person name="Nash W."/>
            <person name="Thiruvilangam P."/>
            <person name="Bhonagiri V."/>
            <person name="Waters C."/>
            <person name="Tu K.C."/>
            <person name="Irgon J."/>
            <person name="Wilson R.K."/>
        </authorList>
    </citation>
    <scope>NUCLEOTIDE SEQUENCE [LARGE SCALE GENOMIC DNA]</scope>
    <source>
        <strain evidence="2">ATCC BAA-1116 / BB120</strain>
    </source>
</reference>
<evidence type="ECO:0000313" key="2">
    <source>
        <dbReference type="Proteomes" id="UP000008152"/>
    </source>
</evidence>
<sequence>MQAYFNSHYGDVIVENHGSIGMNLLLAINNLVQTEIKPGDIVVFFDFNEFIGLYP</sequence>
<gene>
    <name evidence="1" type="ordered locus">VIBHAR_05299</name>
</gene>
<evidence type="ECO:0000313" key="1">
    <source>
        <dbReference type="EMBL" id="ABU73205.1"/>
    </source>
</evidence>
<organism evidence="1 2">
    <name type="scientific">Vibrio campbellii (strain ATCC BAA-1116)</name>
    <dbReference type="NCBI Taxonomy" id="2902295"/>
    <lineage>
        <taxon>Bacteria</taxon>
        <taxon>Pseudomonadati</taxon>
        <taxon>Pseudomonadota</taxon>
        <taxon>Gammaproteobacteria</taxon>
        <taxon>Vibrionales</taxon>
        <taxon>Vibrionaceae</taxon>
        <taxon>Vibrio</taxon>
    </lineage>
</organism>
<accession>A7N7F2</accession>
<dbReference type="AlphaFoldDB" id="A7N7F2"/>
<dbReference type="EMBL" id="CP000790">
    <property type="protein sequence ID" value="ABU73205.1"/>
    <property type="molecule type" value="Genomic_DNA"/>
</dbReference>
<dbReference type="PATRIC" id="fig|338187.36.peg.4183"/>
<name>A7N7F2_VIBC1</name>
<dbReference type="Proteomes" id="UP000008152">
    <property type="component" value="Chromosome II"/>
</dbReference>
<dbReference type="KEGG" id="vha:VIBHAR_05299"/>